<name>A0AAV2SUK6_MEGNR</name>
<evidence type="ECO:0000313" key="2">
    <source>
        <dbReference type="EMBL" id="CAL4236001.1"/>
    </source>
</evidence>
<organism evidence="2 3">
    <name type="scientific">Meganyctiphanes norvegica</name>
    <name type="common">Northern krill</name>
    <name type="synonym">Thysanopoda norvegica</name>
    <dbReference type="NCBI Taxonomy" id="48144"/>
    <lineage>
        <taxon>Eukaryota</taxon>
        <taxon>Metazoa</taxon>
        <taxon>Ecdysozoa</taxon>
        <taxon>Arthropoda</taxon>
        <taxon>Crustacea</taxon>
        <taxon>Multicrustacea</taxon>
        <taxon>Malacostraca</taxon>
        <taxon>Eumalacostraca</taxon>
        <taxon>Eucarida</taxon>
        <taxon>Euphausiacea</taxon>
        <taxon>Euphausiidae</taxon>
        <taxon>Meganyctiphanes</taxon>
    </lineage>
</organism>
<accession>A0AAV2SUK6</accession>
<feature type="compositionally biased region" description="Basic and acidic residues" evidence="1">
    <location>
        <begin position="935"/>
        <end position="951"/>
    </location>
</feature>
<evidence type="ECO:0000256" key="1">
    <source>
        <dbReference type="SAM" id="MobiDB-lite"/>
    </source>
</evidence>
<evidence type="ECO:0000313" key="3">
    <source>
        <dbReference type="Proteomes" id="UP001497623"/>
    </source>
</evidence>
<dbReference type="Proteomes" id="UP001497623">
    <property type="component" value="Unassembled WGS sequence"/>
</dbReference>
<feature type="non-terminal residue" evidence="2">
    <location>
        <position position="966"/>
    </location>
</feature>
<keyword evidence="3" id="KW-1185">Reference proteome</keyword>
<sequence>MDPHFIYPGYNAPRTGGVPYNYMGPPLYHAGIYPPRPYFPNSYPSSGLPMTPRYMPAMVPYPYMPSAQHSYMQSAHQYPPSQTVVSQPYPHAQAFRAPQPMVPIPNMFRGPPMPPTQLVPVGNPVPVNTQLPTAVSATYSFPYMNHGDSNLCKPLITYDPQSNGYTYGDMLIRGYVGSFDASGTEGILTKTGSGVEARFGKDNIYIGGNKVSTNQKLWEIINKETNLRAIIRTVGKTNAVGPFHSLNQALIVWFGEMPTFEHILSGLVVEMENNSESPEIRVKPSQRESDDCSSMTAYIWWADASQGVLRIYEEQGWGTDFSGIYFKSSTLSIDGHKVKSCNALHLLVANFNKCKVTAHKVTPRTICGITVCWEATMVECGPAPESLENFIKVNSKFVEETLNNNVVNEVIKENSHDSYENSIYSDDATSETDDESTSNKKKGDSLENLNVSEDNKTILNHEELNEKLSLSDYILIRGCIEGFNKSGNAGYINYHTKSESMLVWFSQENFYKGGKKVNANTSLSKILSVGVNVRAIISESSSPDAVKFESSKSNNAEAKYLSEARIVWLGEVPNKNIVIPRNLELKERVDHFQENKGVSSRSNFSDMIAYVWWSNSNQGILRMYEEQGWGNKFTGILFSIDSIHINGCQVSSCQNLFKLVAHFNRCKVKACKILPMTMHGMTVTWEAIVVECDNPTDSIKPIVTKAIKQYKKQLKKNKRINIGDKSSAPTSSETNSTASPISDSSVENSTLSTLATNFKEVTVNEPLQENYKTHENTVSQSIALEQDTISKSETSRPPSQASSSSHESWIDDEEVLIKGKYITGRIIKLLKDVGVAQWKSMEYGEVYISFTPENIYIDNTPLLYKINNQNGIYTRRCNFYVIPCEPMYLEGMTINLQATCGWMGSKPSYIPAPGEQPLSKISLSNLKICKISQTKWEEVSPEPEKVEKDNNNDASDSIQSSKLSSV</sequence>
<feature type="region of interest" description="Disordered" evidence="1">
    <location>
        <begin position="935"/>
        <end position="966"/>
    </location>
</feature>
<feature type="compositionally biased region" description="Polar residues" evidence="1">
    <location>
        <begin position="727"/>
        <end position="748"/>
    </location>
</feature>
<feature type="region of interest" description="Disordered" evidence="1">
    <location>
        <begin position="718"/>
        <end position="748"/>
    </location>
</feature>
<dbReference type="AlphaFoldDB" id="A0AAV2SUK6"/>
<feature type="region of interest" description="Disordered" evidence="1">
    <location>
        <begin position="421"/>
        <end position="447"/>
    </location>
</feature>
<proteinExistence type="predicted"/>
<feature type="compositionally biased region" description="Polar residues" evidence="1">
    <location>
        <begin position="952"/>
        <end position="966"/>
    </location>
</feature>
<dbReference type="EMBL" id="CAXKWB010116331">
    <property type="protein sequence ID" value="CAL4236001.1"/>
    <property type="molecule type" value="Genomic_DNA"/>
</dbReference>
<comment type="caution">
    <text evidence="2">The sequence shown here is derived from an EMBL/GenBank/DDBJ whole genome shotgun (WGS) entry which is preliminary data.</text>
</comment>
<gene>
    <name evidence="2" type="ORF">MNOR_LOCUS40144</name>
</gene>
<reference evidence="2 3" key="1">
    <citation type="submission" date="2024-05" db="EMBL/GenBank/DDBJ databases">
        <authorList>
            <person name="Wallberg A."/>
        </authorList>
    </citation>
    <scope>NUCLEOTIDE SEQUENCE [LARGE SCALE GENOMIC DNA]</scope>
</reference>
<protein>
    <submittedName>
        <fullName evidence="2">Uncharacterized protein</fullName>
    </submittedName>
</protein>